<dbReference type="Proteomes" id="UP000639643">
    <property type="component" value="Unassembled WGS sequence"/>
</dbReference>
<dbReference type="AlphaFoldDB" id="A0A8H6JQ60"/>
<dbReference type="EMBL" id="WIGM01000667">
    <property type="protein sequence ID" value="KAF6816780.1"/>
    <property type="molecule type" value="Genomic_DNA"/>
</dbReference>
<gene>
    <name evidence="1" type="ORF">CMUS01_12200</name>
</gene>
<comment type="caution">
    <text evidence="1">The sequence shown here is derived from an EMBL/GenBank/DDBJ whole genome shotgun (WGS) entry which is preliminary data.</text>
</comment>
<name>A0A8H6JQ60_9PEZI</name>
<feature type="non-terminal residue" evidence="1">
    <location>
        <position position="1"/>
    </location>
</feature>
<proteinExistence type="predicted"/>
<evidence type="ECO:0000313" key="1">
    <source>
        <dbReference type="EMBL" id="KAF6816780.1"/>
    </source>
</evidence>
<accession>A0A8H6JQ60</accession>
<protein>
    <submittedName>
        <fullName evidence="1">Uncharacterized protein</fullName>
    </submittedName>
</protein>
<evidence type="ECO:0000313" key="2">
    <source>
        <dbReference type="Proteomes" id="UP000639643"/>
    </source>
</evidence>
<organism evidence="1 2">
    <name type="scientific">Colletotrichum musicola</name>
    <dbReference type="NCBI Taxonomy" id="2175873"/>
    <lineage>
        <taxon>Eukaryota</taxon>
        <taxon>Fungi</taxon>
        <taxon>Dikarya</taxon>
        <taxon>Ascomycota</taxon>
        <taxon>Pezizomycotina</taxon>
        <taxon>Sordariomycetes</taxon>
        <taxon>Hypocreomycetidae</taxon>
        <taxon>Glomerellales</taxon>
        <taxon>Glomerellaceae</taxon>
        <taxon>Colletotrichum</taxon>
        <taxon>Colletotrichum orchidearum species complex</taxon>
    </lineage>
</organism>
<keyword evidence="2" id="KW-1185">Reference proteome</keyword>
<reference evidence="1" key="1">
    <citation type="journal article" date="2020" name="Phytopathology">
        <title>Genome Sequence Resources of Colletotrichum truncatum, C. plurivorum, C. musicola, and C. sojae: Four Species Pathogenic to Soybean (Glycine max).</title>
        <authorList>
            <person name="Rogerio F."/>
            <person name="Boufleur T.R."/>
            <person name="Ciampi-Guillardi M."/>
            <person name="Sukno S.A."/>
            <person name="Thon M.R."/>
            <person name="Massola Junior N.S."/>
            <person name="Baroncelli R."/>
        </authorList>
    </citation>
    <scope>NUCLEOTIDE SEQUENCE</scope>
    <source>
        <strain evidence="1">LFN0074</strain>
    </source>
</reference>
<sequence>VALTATLTDGEVSAAIAIKLFYDPKQSRTAILDNLHQCFVGV</sequence>